<sequence length="644" mass="70871">MLQSIRDRLSGPIVWFVIGLICIPFAFWGVESFRGGGSDPAVAKVGDKEITQAEFRQGYEQRYQQLVSLMGENFRPEMIDQARFRQNVINDMVQESLMRQYTQAEGYRATDAAVFDYLSSVPAFQENGKFSAQLYRDLLARRGMNPQTFESQLRSSLVIDQLRETIVDSAFVSSQEAALAYRLEAQQRDVSVALFSVEKLKAAAQVTDAQVSEHYQANKSRYTAPERLKLSYVDLDVSQLPKAENPGADVLKTLYDAEKDSRFASPEERKARHILVNFGADKSEAKKKIEKFAEQIKGGADFATLAKENSDDTGSKAAGGDLGWVRRGVMVGKFEEALFGLKQGQVSDPVETEFGWHLIQLEELKAPAIRPFEDAEVQAELLDVYQQRDLQKRFQEKSEKLGELAFENPTSLDAVAKALDLKVQTTDWFTREGGAGILADDGVKQAAFSTEVLTDNENSKPLPLGQERVVVIRKAEYEAPRERKLEEVAETIKDEIKLETAKTQVASKADELIKALQTGLTLQAAADAAGASVAYTGTVKRTDAQPDRATLDAAFRLPRPADGKTSTGKAVLANGDVSVVVLSKVTEPSAADASAASSERSRLREQVAGAEFGSMRKALEKEIKVEIKQTEVDEAATEGEGVAP</sequence>
<evidence type="ECO:0000256" key="3">
    <source>
        <dbReference type="ARBA" id="ARBA00022519"/>
    </source>
</evidence>
<dbReference type="STRING" id="1172194.WQQ_39980"/>
<dbReference type="Proteomes" id="UP000003704">
    <property type="component" value="Unassembled WGS sequence"/>
</dbReference>
<comment type="subcellular location">
    <subcellularLocation>
        <location evidence="1">Cell inner membrane</location>
        <topology evidence="1">Single-pass type II membrane protein</topology>
        <orientation evidence="1">Periplasmic side</orientation>
    </subcellularLocation>
</comment>
<keyword evidence="5 12" id="KW-1133">Transmembrane helix</keyword>
<organism evidence="14 15">
    <name type="scientific">Hydrocarboniphaga effusa AP103</name>
    <dbReference type="NCBI Taxonomy" id="1172194"/>
    <lineage>
        <taxon>Bacteria</taxon>
        <taxon>Pseudomonadati</taxon>
        <taxon>Pseudomonadota</taxon>
        <taxon>Gammaproteobacteria</taxon>
        <taxon>Nevskiales</taxon>
        <taxon>Nevskiaceae</taxon>
        <taxon>Hydrocarboniphaga</taxon>
    </lineage>
</organism>
<dbReference type="RefSeq" id="WP_007186933.1">
    <property type="nucleotide sequence ID" value="NZ_AKGD01000003.1"/>
</dbReference>
<dbReference type="GO" id="GO:0005886">
    <property type="term" value="C:plasma membrane"/>
    <property type="evidence" value="ECO:0007669"/>
    <property type="project" value="UniProtKB-SubCell"/>
</dbReference>
<dbReference type="InterPro" id="IPR023058">
    <property type="entry name" value="PPIase_PpiC_CS"/>
</dbReference>
<feature type="transmembrane region" description="Helical" evidence="12">
    <location>
        <begin position="12"/>
        <end position="30"/>
    </location>
</feature>
<evidence type="ECO:0000256" key="11">
    <source>
        <dbReference type="PROSITE-ProRule" id="PRU00278"/>
    </source>
</evidence>
<dbReference type="Pfam" id="PF13624">
    <property type="entry name" value="SurA_N_3"/>
    <property type="match status" value="1"/>
</dbReference>
<keyword evidence="11" id="KW-0413">Isomerase</keyword>
<evidence type="ECO:0000313" key="14">
    <source>
        <dbReference type="EMBL" id="EIT68803.1"/>
    </source>
</evidence>
<keyword evidence="11" id="KW-0697">Rotamase</keyword>
<evidence type="ECO:0000259" key="13">
    <source>
        <dbReference type="PROSITE" id="PS50198"/>
    </source>
</evidence>
<dbReference type="PROSITE" id="PS50198">
    <property type="entry name" value="PPIC_PPIASE_2"/>
    <property type="match status" value="1"/>
</dbReference>
<dbReference type="SUPFAM" id="SSF54534">
    <property type="entry name" value="FKBP-like"/>
    <property type="match status" value="1"/>
</dbReference>
<dbReference type="InterPro" id="IPR000297">
    <property type="entry name" value="PPIase_PpiC"/>
</dbReference>
<feature type="domain" description="PpiC" evidence="13">
    <location>
        <begin position="266"/>
        <end position="363"/>
    </location>
</feature>
<dbReference type="PROSITE" id="PS01096">
    <property type="entry name" value="PPIC_PPIASE_1"/>
    <property type="match status" value="1"/>
</dbReference>
<evidence type="ECO:0000256" key="6">
    <source>
        <dbReference type="ARBA" id="ARBA00023136"/>
    </source>
</evidence>
<dbReference type="InterPro" id="IPR027304">
    <property type="entry name" value="Trigger_fact/SurA_dom_sf"/>
</dbReference>
<evidence type="ECO:0000256" key="1">
    <source>
        <dbReference type="ARBA" id="ARBA00004382"/>
    </source>
</evidence>
<evidence type="ECO:0000256" key="12">
    <source>
        <dbReference type="SAM" id="Phobius"/>
    </source>
</evidence>
<dbReference type="EMBL" id="AKGD01000003">
    <property type="protein sequence ID" value="EIT68803.1"/>
    <property type="molecule type" value="Genomic_DNA"/>
</dbReference>
<comment type="similarity">
    <text evidence="8">Belongs to the PpiD chaperone family.</text>
</comment>
<dbReference type="PANTHER" id="PTHR47529">
    <property type="entry name" value="PEPTIDYL-PROLYL CIS-TRANS ISOMERASE D"/>
    <property type="match status" value="1"/>
</dbReference>
<evidence type="ECO:0000256" key="7">
    <source>
        <dbReference type="ARBA" id="ARBA00023186"/>
    </source>
</evidence>
<dbReference type="GO" id="GO:0003755">
    <property type="term" value="F:peptidyl-prolyl cis-trans isomerase activity"/>
    <property type="evidence" value="ECO:0007669"/>
    <property type="project" value="UniProtKB-KW"/>
</dbReference>
<keyword evidence="15" id="KW-1185">Reference proteome</keyword>
<evidence type="ECO:0000256" key="4">
    <source>
        <dbReference type="ARBA" id="ARBA00022692"/>
    </source>
</evidence>
<keyword evidence="2" id="KW-1003">Cell membrane</keyword>
<dbReference type="SUPFAM" id="SSF109998">
    <property type="entry name" value="Triger factor/SurA peptide-binding domain-like"/>
    <property type="match status" value="1"/>
</dbReference>
<dbReference type="PATRIC" id="fig|1172194.4.peg.3882"/>
<gene>
    <name evidence="14" type="ORF">WQQ_39980</name>
</gene>
<dbReference type="Gene3D" id="3.10.50.40">
    <property type="match status" value="1"/>
</dbReference>
<evidence type="ECO:0000256" key="9">
    <source>
        <dbReference type="ARBA" id="ARBA00040743"/>
    </source>
</evidence>
<evidence type="ECO:0000256" key="8">
    <source>
        <dbReference type="ARBA" id="ARBA00038408"/>
    </source>
</evidence>
<dbReference type="Pfam" id="PF13616">
    <property type="entry name" value="Rotamase_3"/>
    <property type="match status" value="1"/>
</dbReference>
<comment type="caution">
    <text evidence="14">The sequence shown here is derived from an EMBL/GenBank/DDBJ whole genome shotgun (WGS) entry which is preliminary data.</text>
</comment>
<keyword evidence="7" id="KW-0143">Chaperone</keyword>
<evidence type="ECO:0000256" key="2">
    <source>
        <dbReference type="ARBA" id="ARBA00022475"/>
    </source>
</evidence>
<protein>
    <recommendedName>
        <fullName evidence="9">Periplasmic chaperone PpiD</fullName>
    </recommendedName>
    <alternativeName>
        <fullName evidence="10">Periplasmic folding chaperone</fullName>
    </alternativeName>
</protein>
<dbReference type="InterPro" id="IPR046357">
    <property type="entry name" value="PPIase_dom_sf"/>
</dbReference>
<keyword evidence="4 12" id="KW-0812">Transmembrane</keyword>
<keyword evidence="6 12" id="KW-0472">Membrane</keyword>
<keyword evidence="3" id="KW-0997">Cell inner membrane</keyword>
<name>I8T4Y4_9GAMM</name>
<dbReference type="InterPro" id="IPR052029">
    <property type="entry name" value="PpiD_chaperone"/>
</dbReference>
<evidence type="ECO:0000313" key="15">
    <source>
        <dbReference type="Proteomes" id="UP000003704"/>
    </source>
</evidence>
<dbReference type="PANTHER" id="PTHR47529:SF1">
    <property type="entry name" value="PERIPLASMIC CHAPERONE PPID"/>
    <property type="match status" value="1"/>
</dbReference>
<proteinExistence type="inferred from homology"/>
<dbReference type="OrthoDB" id="9812372at2"/>
<dbReference type="Gene3D" id="1.10.4030.10">
    <property type="entry name" value="Porin chaperone SurA, peptide-binding domain"/>
    <property type="match status" value="1"/>
</dbReference>
<evidence type="ECO:0000256" key="10">
    <source>
        <dbReference type="ARBA" id="ARBA00042775"/>
    </source>
</evidence>
<accession>I8T4Y4</accession>
<evidence type="ECO:0000256" key="5">
    <source>
        <dbReference type="ARBA" id="ARBA00022989"/>
    </source>
</evidence>
<dbReference type="AlphaFoldDB" id="I8T4Y4"/>
<reference evidence="14 15" key="1">
    <citation type="journal article" date="2012" name="J. Bacteriol.">
        <title>Genome Sequence of n-Alkane-Degrading Hydrocarboniphaga effusa Strain AP103T (ATCC BAA-332T).</title>
        <authorList>
            <person name="Chang H.K."/>
            <person name="Zylstra G.J."/>
            <person name="Chae J.C."/>
        </authorList>
    </citation>
    <scope>NUCLEOTIDE SEQUENCE [LARGE SCALE GENOMIC DNA]</scope>
    <source>
        <strain evidence="14 15">AP103</strain>
    </source>
</reference>